<dbReference type="InterPro" id="IPR017853">
    <property type="entry name" value="GH"/>
</dbReference>
<accession>A0ABW5XEE6</accession>
<dbReference type="Pfam" id="PF00553">
    <property type="entry name" value="CBM_2"/>
    <property type="match status" value="1"/>
</dbReference>
<dbReference type="EC" id="3.2.1.4" evidence="7"/>
<feature type="compositionally biased region" description="Low complexity" evidence="8">
    <location>
        <begin position="63"/>
        <end position="73"/>
    </location>
</feature>
<keyword evidence="11" id="KW-1185">Reference proteome</keyword>
<comment type="similarity">
    <text evidence="7">Belongs to the glycosyl hydrolase 5 (cellulase A) family.</text>
</comment>
<sequence length="614" mass="66414">MHTTQKSSPFMRAVAVISTLALGGIALLSTVAEATAPSHGVPAFEGTTTTSTDSAARGAAQLTTQPTTRTTGTANASDSSAGNLVGTDWLRVEGNQIVDQAGNPVWLTGTNWFGFNTTERVFHGLWSANITQTTKAMADRGINVVRVPVSTQLLLEWRDGQAIVPAVNTHANPELAGLNNLQVFDYWLELCEQYGLKVIIDVHSAEADNAGHMHNMWFKGSITTQDALDAWEWVAHRYRANDTIIGADLKNEPHGTANESPRAKWDDSTDSDNFKHYAEQAAQRILEQNPNMLILVEGIQIYPKSGVSWSSTNPQDYDNYWWGGNLKGVADHPVNLGEHQGQLLYSPHDYGPAVSPQPWFEGTWDRASLEAQVWDPYWLYIHKQGIAPLLIGEWGGFMDGGANQKWMTAIRDLIVDHRLHHTFWVLNPNSGDTGGLLTDDWATWDETKYALLKPSLWQEGGKFVSLDHEVALGGANSTTGISLNDAIELAGGTPQPTPDPDPDPTDDPDPDPTDTPDPGGVVCSATYRTTGDWGSGFQGEIVVTAHEPITSWTLTLDLGEATTNNLWSGRLLGNGPYTVANESWNGHLSAGGSATVGFIGNGSPPTSVSVGCAR</sequence>
<dbReference type="PANTHER" id="PTHR35923:SF2">
    <property type="entry name" value="ENDOGLUCANASE"/>
    <property type="match status" value="1"/>
</dbReference>
<dbReference type="EMBL" id="JBHUOP010000004">
    <property type="protein sequence ID" value="MFD2840860.1"/>
    <property type="molecule type" value="Genomic_DNA"/>
</dbReference>
<evidence type="ECO:0000259" key="9">
    <source>
        <dbReference type="PROSITE" id="PS51173"/>
    </source>
</evidence>
<dbReference type="SMART" id="SM00637">
    <property type="entry name" value="CBD_II"/>
    <property type="match status" value="1"/>
</dbReference>
<comment type="caution">
    <text evidence="10">The sequence shown here is derived from an EMBL/GenBank/DDBJ whole genome shotgun (WGS) entry which is preliminary data.</text>
</comment>
<dbReference type="InterPro" id="IPR018087">
    <property type="entry name" value="Glyco_hydro_5_CS"/>
</dbReference>
<evidence type="ECO:0000256" key="7">
    <source>
        <dbReference type="RuleBase" id="RU361153"/>
    </source>
</evidence>
<feature type="region of interest" description="Disordered" evidence="8">
    <location>
        <begin position="42"/>
        <end position="80"/>
    </location>
</feature>
<dbReference type="InterPro" id="IPR012291">
    <property type="entry name" value="CBM2_carb-bd_dom_sf"/>
</dbReference>
<feature type="compositionally biased region" description="Acidic residues" evidence="8">
    <location>
        <begin position="500"/>
        <end position="514"/>
    </location>
</feature>
<evidence type="ECO:0000256" key="3">
    <source>
        <dbReference type="ARBA" id="ARBA00023001"/>
    </source>
</evidence>
<organism evidence="10 11">
    <name type="scientific">Populibacterium corticicola</name>
    <dbReference type="NCBI Taxonomy" id="1812826"/>
    <lineage>
        <taxon>Bacteria</taxon>
        <taxon>Bacillati</taxon>
        <taxon>Actinomycetota</taxon>
        <taxon>Actinomycetes</taxon>
        <taxon>Micrococcales</taxon>
        <taxon>Jonesiaceae</taxon>
        <taxon>Populibacterium</taxon>
    </lineage>
</organism>
<feature type="compositionally biased region" description="Basic and acidic residues" evidence="8">
    <location>
        <begin position="261"/>
        <end position="270"/>
    </location>
</feature>
<dbReference type="SUPFAM" id="SSF49384">
    <property type="entry name" value="Carbohydrate-binding domain"/>
    <property type="match status" value="1"/>
</dbReference>
<evidence type="ECO:0000256" key="5">
    <source>
        <dbReference type="ARBA" id="ARBA00023295"/>
    </source>
</evidence>
<evidence type="ECO:0000256" key="4">
    <source>
        <dbReference type="ARBA" id="ARBA00023277"/>
    </source>
</evidence>
<dbReference type="InterPro" id="IPR001547">
    <property type="entry name" value="Glyco_hydro_5"/>
</dbReference>
<dbReference type="PROSITE" id="PS00659">
    <property type="entry name" value="GLYCOSYL_HYDROL_F5"/>
    <property type="match status" value="1"/>
</dbReference>
<evidence type="ECO:0000256" key="6">
    <source>
        <dbReference type="ARBA" id="ARBA00023326"/>
    </source>
</evidence>
<name>A0ABW5XEE6_9MICO</name>
<evidence type="ECO:0000256" key="2">
    <source>
        <dbReference type="ARBA" id="ARBA00022801"/>
    </source>
</evidence>
<feature type="region of interest" description="Disordered" evidence="8">
    <location>
        <begin position="249"/>
        <end position="270"/>
    </location>
</feature>
<keyword evidence="6 7" id="KW-0624">Polysaccharide degradation</keyword>
<dbReference type="Gene3D" id="3.20.20.80">
    <property type="entry name" value="Glycosidases"/>
    <property type="match status" value="1"/>
</dbReference>
<evidence type="ECO:0000256" key="1">
    <source>
        <dbReference type="ARBA" id="ARBA00000966"/>
    </source>
</evidence>
<dbReference type="InterPro" id="IPR008965">
    <property type="entry name" value="CBM2/CBM3_carb-bd_dom_sf"/>
</dbReference>
<comment type="catalytic activity">
    <reaction evidence="1 7">
        <text>Endohydrolysis of (1-&gt;4)-beta-D-glucosidic linkages in cellulose, lichenin and cereal beta-D-glucans.</text>
        <dbReference type="EC" id="3.2.1.4"/>
    </reaction>
</comment>
<keyword evidence="5 7" id="KW-0326">Glycosidase</keyword>
<dbReference type="SUPFAM" id="SSF51445">
    <property type="entry name" value="(Trans)glycosidases"/>
    <property type="match status" value="1"/>
</dbReference>
<protein>
    <recommendedName>
        <fullName evidence="7">Endoglucanase</fullName>
        <ecNumber evidence="7">3.2.1.4</ecNumber>
    </recommendedName>
</protein>
<dbReference type="PROSITE" id="PS51173">
    <property type="entry name" value="CBM2"/>
    <property type="match status" value="1"/>
</dbReference>
<dbReference type="Proteomes" id="UP001597391">
    <property type="component" value="Unassembled WGS sequence"/>
</dbReference>
<evidence type="ECO:0000313" key="10">
    <source>
        <dbReference type="EMBL" id="MFD2840860.1"/>
    </source>
</evidence>
<feature type="region of interest" description="Disordered" evidence="8">
    <location>
        <begin position="488"/>
        <end position="520"/>
    </location>
</feature>
<dbReference type="Pfam" id="PF00150">
    <property type="entry name" value="Cellulase"/>
    <property type="match status" value="1"/>
</dbReference>
<dbReference type="Gene3D" id="2.60.40.290">
    <property type="match status" value="1"/>
</dbReference>
<keyword evidence="3 7" id="KW-0136">Cellulose degradation</keyword>
<dbReference type="InterPro" id="IPR001919">
    <property type="entry name" value="CBD2"/>
</dbReference>
<evidence type="ECO:0000256" key="8">
    <source>
        <dbReference type="SAM" id="MobiDB-lite"/>
    </source>
</evidence>
<keyword evidence="4 7" id="KW-0119">Carbohydrate metabolism</keyword>
<feature type="domain" description="CBM2" evidence="9">
    <location>
        <begin position="516"/>
        <end position="614"/>
    </location>
</feature>
<evidence type="ECO:0000313" key="11">
    <source>
        <dbReference type="Proteomes" id="UP001597391"/>
    </source>
</evidence>
<keyword evidence="2 7" id="KW-0378">Hydrolase</keyword>
<gene>
    <name evidence="10" type="ORF">ACFSYH_09795</name>
</gene>
<dbReference type="PANTHER" id="PTHR35923">
    <property type="entry name" value="MAJOR EXTRACELLULAR ENDOGLUCANASE"/>
    <property type="match status" value="1"/>
</dbReference>
<reference evidence="11" key="1">
    <citation type="journal article" date="2019" name="Int. J. Syst. Evol. Microbiol.">
        <title>The Global Catalogue of Microorganisms (GCM) 10K type strain sequencing project: providing services to taxonomists for standard genome sequencing and annotation.</title>
        <authorList>
            <consortium name="The Broad Institute Genomics Platform"/>
            <consortium name="The Broad Institute Genome Sequencing Center for Infectious Disease"/>
            <person name="Wu L."/>
            <person name="Ma J."/>
        </authorList>
    </citation>
    <scope>NUCLEOTIDE SEQUENCE [LARGE SCALE GENOMIC DNA]</scope>
    <source>
        <strain evidence="11">KCTC 33576</strain>
    </source>
</reference>
<dbReference type="RefSeq" id="WP_377466790.1">
    <property type="nucleotide sequence ID" value="NZ_JBHUOP010000004.1"/>
</dbReference>
<proteinExistence type="inferred from homology"/>